<evidence type="ECO:0000313" key="4">
    <source>
        <dbReference type="EMBL" id="MBC9980736.1"/>
    </source>
</evidence>
<name>A0ABR7UAX8_9BRAD</name>
<feature type="domain" description="PBP" evidence="3">
    <location>
        <begin position="159"/>
        <end position="454"/>
    </location>
</feature>
<feature type="chain" id="PRO_5046422595" evidence="2">
    <location>
        <begin position="25"/>
        <end position="523"/>
    </location>
</feature>
<evidence type="ECO:0000259" key="3">
    <source>
        <dbReference type="Pfam" id="PF12849"/>
    </source>
</evidence>
<dbReference type="Gene3D" id="3.40.190.10">
    <property type="entry name" value="Periplasmic binding protein-like II"/>
    <property type="match status" value="2"/>
</dbReference>
<dbReference type="RefSeq" id="WP_188101699.1">
    <property type="nucleotide sequence ID" value="NZ_JAANIH010000023.1"/>
</dbReference>
<gene>
    <name evidence="4" type="ORF">HA482_21275</name>
</gene>
<dbReference type="SUPFAM" id="SSF53850">
    <property type="entry name" value="Periplasmic binding protein-like II"/>
    <property type="match status" value="1"/>
</dbReference>
<comment type="caution">
    <text evidence="4">The sequence shown here is derived from an EMBL/GenBank/DDBJ whole genome shotgun (WGS) entry which is preliminary data.</text>
</comment>
<dbReference type="EMBL" id="JAATTO010000030">
    <property type="protein sequence ID" value="MBC9980736.1"/>
    <property type="molecule type" value="Genomic_DNA"/>
</dbReference>
<dbReference type="InterPro" id="IPR024370">
    <property type="entry name" value="PBP_domain"/>
</dbReference>
<reference evidence="4 5" key="1">
    <citation type="journal article" date="2020" name="Arch. Microbiol.">
        <title>Bradyrhizobium campsiandrae sp. nov., a nitrogen-fixing bacterial strain isolated from a native leguminous tree from the Amazon adapted to flooded conditions.</title>
        <authorList>
            <person name="Cabral Michel D."/>
            <person name="Martins da Costa E."/>
            <person name="Azarias Guimaraes A."/>
            <person name="Soares de Carvalho T."/>
            <person name="Santos de Castro Caputo P."/>
            <person name="Willems A."/>
            <person name="de Souza Moreira F.M."/>
        </authorList>
    </citation>
    <scope>NUCLEOTIDE SEQUENCE [LARGE SCALE GENOMIC DNA]</scope>
    <source>
        <strain evidence="5">INPA 384B</strain>
    </source>
</reference>
<comment type="similarity">
    <text evidence="1">Belongs to the PstS family.</text>
</comment>
<accession>A0ABR7UAX8</accession>
<proteinExistence type="inferred from homology"/>
<keyword evidence="5" id="KW-1185">Reference proteome</keyword>
<dbReference type="Proteomes" id="UP000639516">
    <property type="component" value="Unassembled WGS sequence"/>
</dbReference>
<dbReference type="PANTHER" id="PTHR42996:SF1">
    <property type="entry name" value="PHOSPHATE-BINDING PROTEIN PSTS"/>
    <property type="match status" value="1"/>
</dbReference>
<evidence type="ECO:0000313" key="5">
    <source>
        <dbReference type="Proteomes" id="UP000639516"/>
    </source>
</evidence>
<keyword evidence="2" id="KW-0732">Signal</keyword>
<sequence>MKTMTRLLMASAALACLGSTSAFAAGSSHPAGSPDPYTNPGFSINIIGGGATFPSIVYRELQDCNFHPLGYGNTTGPGWYDINPNCPSAPFGTASRNYLWFYYAPTGSGNGKAAIKSNSNATLTSPITTSIPYTSSVIPTYPYNPAFGYHYSGSDDVWNLADQTAWNATGGPGSKFGNLIQIPAVAGSVAIILNGQDATGTNLAEHGSAVTGSSSAINLSRQAVCGIFAGKITKWNNPLLTSLNGGVAMGNGQITVVHRFDGSGTTFLLTNALQEQCRAVTGPDESTPPVTVSYAFPWGDQTTCPALPRGANTVNWPDQFTTVCSNANPTPAGAAFTNSGANGSQSLVNKVQSTPGAIGYVSPDFAKPITATGPKAANLQNEFDVSTNSTGTPTFVAPTVAATTAAMSSVTPVFDSTTRGNPLAWSLQGVVPNPVLKAAYPIAGFSWLELYQCYNTGNNIPVQLLEFVYTLYGTGGYKAIIESNGFAQVPGVWLNEVYALLSDDNLRPLNDATGACTGKVGAK</sequence>
<evidence type="ECO:0000256" key="2">
    <source>
        <dbReference type="SAM" id="SignalP"/>
    </source>
</evidence>
<protein>
    <submittedName>
        <fullName evidence="4">Substrate-binding domain-containing protein</fullName>
    </submittedName>
</protein>
<dbReference type="Pfam" id="PF12849">
    <property type="entry name" value="PBP_like_2"/>
    <property type="match status" value="1"/>
</dbReference>
<dbReference type="InterPro" id="IPR050962">
    <property type="entry name" value="Phosphate-bind_PstS"/>
</dbReference>
<organism evidence="4 5">
    <name type="scientific">Bradyrhizobium campsiandrae</name>
    <dbReference type="NCBI Taxonomy" id="1729892"/>
    <lineage>
        <taxon>Bacteria</taxon>
        <taxon>Pseudomonadati</taxon>
        <taxon>Pseudomonadota</taxon>
        <taxon>Alphaproteobacteria</taxon>
        <taxon>Hyphomicrobiales</taxon>
        <taxon>Nitrobacteraceae</taxon>
        <taxon>Bradyrhizobium</taxon>
    </lineage>
</organism>
<evidence type="ECO:0000256" key="1">
    <source>
        <dbReference type="ARBA" id="ARBA00008725"/>
    </source>
</evidence>
<feature type="signal peptide" evidence="2">
    <location>
        <begin position="1"/>
        <end position="24"/>
    </location>
</feature>
<dbReference type="PANTHER" id="PTHR42996">
    <property type="entry name" value="PHOSPHATE-BINDING PROTEIN PSTS"/>
    <property type="match status" value="1"/>
</dbReference>